<dbReference type="InterPro" id="IPR014347">
    <property type="entry name" value="Tautomerase/MIF_sf"/>
</dbReference>
<evidence type="ECO:0000313" key="2">
    <source>
        <dbReference type="Proteomes" id="UP000199766"/>
    </source>
</evidence>
<evidence type="ECO:0000313" key="1">
    <source>
        <dbReference type="EMBL" id="SEQ78761.1"/>
    </source>
</evidence>
<dbReference type="OrthoDB" id="9814215at2"/>
<dbReference type="CDD" id="cd00580">
    <property type="entry name" value="CHMI"/>
    <property type="match status" value="1"/>
</dbReference>
<dbReference type="PANTHER" id="PTHR37950">
    <property type="entry name" value="4-HYDROXYPHENYLACETATE CATABOLISM PROTEIN"/>
    <property type="match status" value="1"/>
</dbReference>
<dbReference type="Proteomes" id="UP000199766">
    <property type="component" value="Unassembled WGS sequence"/>
</dbReference>
<keyword evidence="2" id="KW-1185">Reference proteome</keyword>
<name>A0A1H9IVG4_9BURK</name>
<gene>
    <name evidence="1" type="ORF">SAMN02982919_01232</name>
</gene>
<dbReference type="InterPro" id="IPR004220">
    <property type="entry name" value="5-COMe_2-OHmuconate_Isoase"/>
</dbReference>
<proteinExistence type="predicted"/>
<sequence length="119" mass="13215">MPHLIVEYSANLSGFPEAQMLAELNQTVTASPEIPDEIELKSRCVAHASYAVGTQTTGRAFVHAQLRLLSGRSPEAKLDFSQRIVDVLRRLTPQPEGVLVQLSVEIVDMDRPSYIKTRL</sequence>
<dbReference type="GO" id="GO:0008704">
    <property type="term" value="F:5-carboxymethyl-2-hydroxymuconate delta-isomerase activity"/>
    <property type="evidence" value="ECO:0007669"/>
    <property type="project" value="InterPro"/>
</dbReference>
<dbReference type="SUPFAM" id="SSF55331">
    <property type="entry name" value="Tautomerase/MIF"/>
    <property type="match status" value="1"/>
</dbReference>
<dbReference type="STRING" id="180197.SAMN02982919_01232"/>
<accession>A0A1H9IVG4</accession>
<dbReference type="AlphaFoldDB" id="A0A1H9IVG4"/>
<dbReference type="PANTHER" id="PTHR37950:SF1">
    <property type="entry name" value="4-HYDROXYPHENYLACETATE CATABOLISM PROTEIN"/>
    <property type="match status" value="1"/>
</dbReference>
<protein>
    <submittedName>
        <fullName evidence="1">5-carboxymethyl-2-hydroxymuconate isomerase</fullName>
    </submittedName>
</protein>
<organism evidence="1 2">
    <name type="scientific">Giesbergeria anulus</name>
    <dbReference type="NCBI Taxonomy" id="180197"/>
    <lineage>
        <taxon>Bacteria</taxon>
        <taxon>Pseudomonadati</taxon>
        <taxon>Pseudomonadota</taxon>
        <taxon>Betaproteobacteria</taxon>
        <taxon>Burkholderiales</taxon>
        <taxon>Comamonadaceae</taxon>
        <taxon>Giesbergeria</taxon>
    </lineage>
</organism>
<dbReference type="Pfam" id="PF02962">
    <property type="entry name" value="CHMI"/>
    <property type="match status" value="1"/>
</dbReference>
<dbReference type="EMBL" id="FOGD01000002">
    <property type="protein sequence ID" value="SEQ78761.1"/>
    <property type="molecule type" value="Genomic_DNA"/>
</dbReference>
<dbReference type="RefSeq" id="WP_091454375.1">
    <property type="nucleotide sequence ID" value="NZ_FOGD01000002.1"/>
</dbReference>
<reference evidence="1 2" key="1">
    <citation type="submission" date="2016-10" db="EMBL/GenBank/DDBJ databases">
        <authorList>
            <person name="de Groot N.N."/>
        </authorList>
    </citation>
    <scope>NUCLEOTIDE SEQUENCE [LARGE SCALE GENOMIC DNA]</scope>
    <source>
        <strain evidence="1 2">ATCC 35958</strain>
    </source>
</reference>
<keyword evidence="1" id="KW-0413">Isomerase</keyword>
<dbReference type="Gene3D" id="3.30.429.10">
    <property type="entry name" value="Macrophage Migration Inhibitory Factor"/>
    <property type="match status" value="1"/>
</dbReference>